<feature type="compositionally biased region" description="Basic residues" evidence="1">
    <location>
        <begin position="263"/>
        <end position="276"/>
    </location>
</feature>
<dbReference type="PROSITE" id="PS51318">
    <property type="entry name" value="TAT"/>
    <property type="match status" value="1"/>
</dbReference>
<dbReference type="PANTHER" id="PTHR31151">
    <property type="entry name" value="PROLINE-TRNA LIGASE (DUF1680)"/>
    <property type="match status" value="1"/>
</dbReference>
<dbReference type="RefSeq" id="WP_204047024.1">
    <property type="nucleotide sequence ID" value="NZ_BOOF01000003.1"/>
</dbReference>
<name>A0ABQ4GEM4_9ACTN</name>
<dbReference type="InterPro" id="IPR006311">
    <property type="entry name" value="TAT_signal"/>
</dbReference>
<dbReference type="InterPro" id="IPR008928">
    <property type="entry name" value="6-hairpin_glycosidase_sf"/>
</dbReference>
<proteinExistence type="predicted"/>
<dbReference type="Pfam" id="PF07944">
    <property type="entry name" value="Beta-AFase-like_GH127_cat"/>
    <property type="match status" value="1"/>
</dbReference>
<protein>
    <recommendedName>
        <fullName evidence="3">Non-reducing end beta-L-arabinofuranosidase-like GH127 catalytic domain-containing protein</fullName>
    </recommendedName>
</protein>
<evidence type="ECO:0000313" key="4">
    <source>
        <dbReference type="EMBL" id="GIH59871.1"/>
    </source>
</evidence>
<feature type="signal peptide" evidence="2">
    <location>
        <begin position="1"/>
        <end position="30"/>
    </location>
</feature>
<organism evidence="4 5">
    <name type="scientific">Microbispora siamensis</name>
    <dbReference type="NCBI Taxonomy" id="564413"/>
    <lineage>
        <taxon>Bacteria</taxon>
        <taxon>Bacillati</taxon>
        <taxon>Actinomycetota</taxon>
        <taxon>Actinomycetes</taxon>
        <taxon>Streptosporangiales</taxon>
        <taxon>Streptosporangiaceae</taxon>
        <taxon>Microbispora</taxon>
    </lineage>
</organism>
<dbReference type="InterPro" id="IPR012878">
    <property type="entry name" value="Beta-AFase-like_GH127_cat"/>
</dbReference>
<gene>
    <name evidence="4" type="ORF">Msi02_06880</name>
</gene>
<evidence type="ECO:0000256" key="1">
    <source>
        <dbReference type="SAM" id="MobiDB-lite"/>
    </source>
</evidence>
<dbReference type="PANTHER" id="PTHR31151:SF0">
    <property type="entry name" value="PROLINE-TRNA LIGASE (DUF1680)"/>
    <property type="match status" value="1"/>
</dbReference>
<reference evidence="4 5" key="1">
    <citation type="submission" date="2021-01" db="EMBL/GenBank/DDBJ databases">
        <title>Whole genome shotgun sequence of Microbispora siamensis NBRC 104113.</title>
        <authorList>
            <person name="Komaki H."/>
            <person name="Tamura T."/>
        </authorList>
    </citation>
    <scope>NUCLEOTIDE SEQUENCE [LARGE SCALE GENOMIC DNA]</scope>
    <source>
        <strain evidence="4 5">NBRC 104113</strain>
    </source>
</reference>
<evidence type="ECO:0000256" key="2">
    <source>
        <dbReference type="SAM" id="SignalP"/>
    </source>
</evidence>
<keyword evidence="2" id="KW-0732">Signal</keyword>
<dbReference type="EMBL" id="BOOF01000003">
    <property type="protein sequence ID" value="GIH59871.1"/>
    <property type="molecule type" value="Genomic_DNA"/>
</dbReference>
<dbReference type="Proteomes" id="UP000660454">
    <property type="component" value="Unassembled WGS sequence"/>
</dbReference>
<evidence type="ECO:0000259" key="3">
    <source>
        <dbReference type="Pfam" id="PF07944"/>
    </source>
</evidence>
<keyword evidence="5" id="KW-1185">Reference proteome</keyword>
<comment type="caution">
    <text evidence="4">The sequence shown here is derived from an EMBL/GenBank/DDBJ whole genome shotgun (WGS) entry which is preliminary data.</text>
</comment>
<feature type="region of interest" description="Disordered" evidence="1">
    <location>
        <begin position="259"/>
        <end position="357"/>
    </location>
</feature>
<accession>A0ABQ4GEM4</accession>
<dbReference type="SUPFAM" id="SSF48208">
    <property type="entry name" value="Six-hairpin glycosidases"/>
    <property type="match status" value="1"/>
</dbReference>
<sequence>MPEPPRSVSRRTLLAAGAFGALGTARPAAAASRPDIGVAAYAFPLTAVRLLGGPLAANAGRTHSYLSFLDPDRLLHAFRRNVGLASSATPCGGWESPSTELRGHSTGHLLSALSQAYASTGTAEFKSDYLVTELAGCQARATTAGFNAGYLSAFPESFIDRVEARRQVWAPYYTLHKIMAGLLDAHLLTGNAQALTVLLGMAAWVKLRCDRLSYTQRQNMLDTEFGGMNEVLTNLYQLTGDPAHLATAQYFDHAEVFDPARGRDRRPHLRHVRRAHPHLEQRGRRRRRPAHPADPGGRTGRRDGAGGQGRPDRPRRRVRHDEPRRPARARPRHDHGDLDAAALHGDGEHRPGDPAALPPDLGSTTGNWIGRSQYAGDPYLRGAVDSLRIYS</sequence>
<evidence type="ECO:0000313" key="5">
    <source>
        <dbReference type="Proteomes" id="UP000660454"/>
    </source>
</evidence>
<feature type="chain" id="PRO_5045755683" description="Non-reducing end beta-L-arabinofuranosidase-like GH127 catalytic domain-containing protein" evidence="2">
    <location>
        <begin position="31"/>
        <end position="391"/>
    </location>
</feature>
<feature type="domain" description="Non-reducing end beta-L-arabinofuranosidase-like GH127 catalytic" evidence="3">
    <location>
        <begin position="47"/>
        <end position="278"/>
    </location>
</feature>